<dbReference type="InterPro" id="IPR029061">
    <property type="entry name" value="THDP-binding"/>
</dbReference>
<gene>
    <name evidence="4" type="ORF">SAMN02745158_02613</name>
</gene>
<dbReference type="SUPFAM" id="SSF52922">
    <property type="entry name" value="TK C-terminal domain-like"/>
    <property type="match status" value="1"/>
</dbReference>
<dbReference type="SUPFAM" id="SSF52518">
    <property type="entry name" value="Thiamin diphosphate-binding fold (THDP-binding)"/>
    <property type="match status" value="1"/>
</dbReference>
<feature type="domain" description="Pyruvate flavodoxin/ferredoxin oxidoreductase pyrimidine binding" evidence="2">
    <location>
        <begin position="13"/>
        <end position="194"/>
    </location>
</feature>
<dbReference type="GO" id="GO:0016491">
    <property type="term" value="F:oxidoreductase activity"/>
    <property type="evidence" value="ECO:0007669"/>
    <property type="project" value="UniProtKB-KW"/>
</dbReference>
<evidence type="ECO:0000259" key="3">
    <source>
        <dbReference type="Pfam" id="PF17147"/>
    </source>
</evidence>
<dbReference type="Pfam" id="PF17147">
    <property type="entry name" value="PFOR_II"/>
    <property type="match status" value="1"/>
</dbReference>
<dbReference type="RefSeq" id="WP_072852447.1">
    <property type="nucleotide sequence ID" value="NZ_FQVI01000013.1"/>
</dbReference>
<reference evidence="4 5" key="1">
    <citation type="submission" date="2016-11" db="EMBL/GenBank/DDBJ databases">
        <authorList>
            <person name="Jaros S."/>
            <person name="Januszkiewicz K."/>
            <person name="Wedrychowicz H."/>
        </authorList>
    </citation>
    <scope>NUCLEOTIDE SEQUENCE [LARGE SCALE GENOMIC DNA]</scope>
    <source>
        <strain evidence="4 5">DSM 17459</strain>
    </source>
</reference>
<dbReference type="CDD" id="cd07034">
    <property type="entry name" value="TPP_PYR_PFOR_IOR-alpha_like"/>
    <property type="match status" value="1"/>
</dbReference>
<dbReference type="NCBIfam" id="NF005507">
    <property type="entry name" value="PRK07119.1"/>
    <property type="match status" value="1"/>
</dbReference>
<evidence type="ECO:0000259" key="2">
    <source>
        <dbReference type="Pfam" id="PF01855"/>
    </source>
</evidence>
<dbReference type="PANTHER" id="PTHR43088:SF1">
    <property type="entry name" value="SUBUNIT OF PYRUVATE:FLAVODOXIN OXIDOREDUCTASE"/>
    <property type="match status" value="1"/>
</dbReference>
<dbReference type="InterPro" id="IPR002880">
    <property type="entry name" value="Pyrv_Fd/Flavodoxin_OxRdtase_N"/>
</dbReference>
<dbReference type="Gene3D" id="3.40.50.920">
    <property type="match status" value="1"/>
</dbReference>
<dbReference type="PANTHER" id="PTHR43088">
    <property type="entry name" value="SUBUNIT OF PYRUVATE:FLAVODOXIN OXIDOREDUCTASE-RELATED"/>
    <property type="match status" value="1"/>
</dbReference>
<protein>
    <submittedName>
        <fullName evidence="4">2-oxoglutarate ferredoxin oxidoreductase subunit alpha</fullName>
    </submittedName>
</protein>
<feature type="domain" description="Pyruvate:ferredoxin oxidoreductase core" evidence="3">
    <location>
        <begin position="247"/>
        <end position="323"/>
    </location>
</feature>
<dbReference type="InterPro" id="IPR009014">
    <property type="entry name" value="Transketo_C/PFOR_II"/>
</dbReference>
<dbReference type="Proteomes" id="UP000184245">
    <property type="component" value="Unassembled WGS sequence"/>
</dbReference>
<dbReference type="AlphaFoldDB" id="A0A1M4Z2X4"/>
<evidence type="ECO:0000313" key="5">
    <source>
        <dbReference type="Proteomes" id="UP000184245"/>
    </source>
</evidence>
<proteinExistence type="predicted"/>
<dbReference type="STRING" id="1122155.SAMN02745158_02613"/>
<dbReference type="Gene3D" id="3.40.50.970">
    <property type="match status" value="1"/>
</dbReference>
<keyword evidence="1" id="KW-0560">Oxidoreductase</keyword>
<keyword evidence="5" id="KW-1185">Reference proteome</keyword>
<dbReference type="Pfam" id="PF01855">
    <property type="entry name" value="POR_N"/>
    <property type="match status" value="1"/>
</dbReference>
<dbReference type="InterPro" id="IPR052368">
    <property type="entry name" value="2-oxoacid_oxidoreductase"/>
</dbReference>
<accession>A0A1M4Z2X4</accession>
<sequence>MKQLMKGNNALAEAAVRAGCRLFAGYPITPQSEILEYLSWRLPQAGGEFVQTESELAGINMIIGGAAAGQRVMTSSSGPGFSLKQEGISYLASIELPAVIVDVARFGIGLGDVTVGQGDYFQTTKGGGHGGYFIPVYAPSSIQENADFVVKAFETAEKYRTPVIVLSDASIGQMCGSVELPEQQYPKRDRFDWALGADGDRPPMGRKMTDRMYTDFAYEEYVPHICSRYNEMKENEQLWEEVQAEDAEVLLVSYGISSRICKEAVKIGRSLGLKLGLIRPMTVWPFPVKAFRKYNGKVKGYLAVEMIPIPQMIEDVYLAAHGAAPVYAMPTGREIASSEDIIENVKAILNGTKEVY</sequence>
<evidence type="ECO:0000313" key="4">
    <source>
        <dbReference type="EMBL" id="SHF12308.1"/>
    </source>
</evidence>
<dbReference type="EMBL" id="FQVI01000013">
    <property type="protein sequence ID" value="SHF12308.1"/>
    <property type="molecule type" value="Genomic_DNA"/>
</dbReference>
<dbReference type="InterPro" id="IPR033412">
    <property type="entry name" value="PFOR_II"/>
</dbReference>
<name>A0A1M4Z2X4_9CLOT</name>
<evidence type="ECO:0000256" key="1">
    <source>
        <dbReference type="ARBA" id="ARBA00023002"/>
    </source>
</evidence>
<organism evidence="4 5">
    <name type="scientific">Lactonifactor longoviformis DSM 17459</name>
    <dbReference type="NCBI Taxonomy" id="1122155"/>
    <lineage>
        <taxon>Bacteria</taxon>
        <taxon>Bacillati</taxon>
        <taxon>Bacillota</taxon>
        <taxon>Clostridia</taxon>
        <taxon>Eubacteriales</taxon>
        <taxon>Clostridiaceae</taxon>
        <taxon>Lactonifactor</taxon>
    </lineage>
</organism>